<name>A0ACA9YGE1_9ASCO</name>
<organism evidence="1 2">
    <name type="scientific">[Candida] jaroonii</name>
    <dbReference type="NCBI Taxonomy" id="467808"/>
    <lineage>
        <taxon>Eukaryota</taxon>
        <taxon>Fungi</taxon>
        <taxon>Dikarya</taxon>
        <taxon>Ascomycota</taxon>
        <taxon>Saccharomycotina</taxon>
        <taxon>Pichiomycetes</taxon>
        <taxon>Debaryomycetaceae</taxon>
        <taxon>Yamadazyma</taxon>
    </lineage>
</organism>
<sequence>MEDFDIDKLLQDENSDQIWKLYSKAKDSLPYKSRMENLTWRMMYLNSHKPKNLDPSAEEFDYIAHIKKMGQDHNNTFVDFNHEVDNGKFFEKDVEMEDFNNDFFDNLHNPMNLNNHEALTSSYKNSLPVSHSNSAITSLSHSNSITSINMNAPSPITVRPIHSRSNSSHSTSQSGQIFPKFNRTYSTPKSNLTSNLKSKLTPTFDHPTTSTTSSATIPTSYQFNDFDFESNNDFDFEIHSHKNSVVNLNELNSPYTNTSSSLPTHFNSPLFDENSYFDNFKNLERPKNKRSKTNIKKKSHSPEMIEEEKKKDKKNSNNNIMDGNVSCTNCHTKTTPLWRRNADGQPLCNACGLFLKLHGVVRPLSLKTDVIKKRQRGTNSSKKITVKDGDDLNPTNLVMDKKSPKKRRPVNIPTGDSPSSKPVNSLGSIPTSVPNSLSNSTNSFGLGINGTPISTPSSVTGMNVKREEELHAIHELDDSLLNSEYLQEDNLDWLSMAL</sequence>
<dbReference type="EMBL" id="CALSDN010000019">
    <property type="protein sequence ID" value="CAH6723758.1"/>
    <property type="molecule type" value="Genomic_DNA"/>
</dbReference>
<reference evidence="1" key="1">
    <citation type="submission" date="2022-06" db="EMBL/GenBank/DDBJ databases">
        <authorList>
            <person name="Legras J.-L."/>
            <person name="Devillers H."/>
            <person name="Grondin C."/>
        </authorList>
    </citation>
    <scope>NUCLEOTIDE SEQUENCE</scope>
    <source>
        <strain evidence="1">CLIB 1444</strain>
    </source>
</reference>
<keyword evidence="2" id="KW-1185">Reference proteome</keyword>
<protein>
    <submittedName>
        <fullName evidence="1">Uncharacterized protein</fullName>
    </submittedName>
</protein>
<gene>
    <name evidence="1" type="ORF">CLIB1444_19S01244</name>
</gene>
<comment type="caution">
    <text evidence="1">The sequence shown here is derived from an EMBL/GenBank/DDBJ whole genome shotgun (WGS) entry which is preliminary data.</text>
</comment>
<proteinExistence type="predicted"/>
<evidence type="ECO:0000313" key="2">
    <source>
        <dbReference type="Proteomes" id="UP001152531"/>
    </source>
</evidence>
<accession>A0ACA9YGE1</accession>
<evidence type="ECO:0000313" key="1">
    <source>
        <dbReference type="EMBL" id="CAH6723758.1"/>
    </source>
</evidence>
<dbReference type="Proteomes" id="UP001152531">
    <property type="component" value="Unassembled WGS sequence"/>
</dbReference>